<dbReference type="InterPro" id="IPR016187">
    <property type="entry name" value="CTDL_fold"/>
</dbReference>
<dbReference type="SUPFAM" id="SSF56436">
    <property type="entry name" value="C-type lectin-like"/>
    <property type="match status" value="1"/>
</dbReference>
<evidence type="ECO:0000313" key="3">
    <source>
        <dbReference type="EMBL" id="KAF0287851.1"/>
    </source>
</evidence>
<sequence>MGKRRKVCSPSQEGPSDGDICAELKEFIVSENSKCVKEIRDSNDRRIAAVEESLSFAMDSLTAMSERQRSADIDILQLQRETAELRRRLQHLELSEDREQQEKRLTSLVFSGPALQSKTSREDAARLIRSLVQQRMEHALDSAQVKAMIRLRNGRVLIDFTTAAPGSDRDVLFRNKTKLKGTGLFVAESLTPRRQAMFSDLLRMKKEGIIFSVFTRSGVILACRSRDSAPIRITDPEATVSAVSAVGCGLRCEAQTPQECSGFIYRPDDGTCRLFSGDCRGPAANSSQLITERYRARVVSAGSTDRCACPAGFSRCAGRCLQRLNTEVNYTTAESQCAALGAHLAVPRSDEENQCATELADAAAWLGVVQVPGVDGQYRGADGCGTVPVMDRWADQQPDKVAFGVVEELVVLLGPGSEYGWPGWHDNPASAAWPPLCQLALSYQLNCL</sequence>
<proteinExistence type="predicted"/>
<dbReference type="InterPro" id="IPR001304">
    <property type="entry name" value="C-type_lectin-like"/>
</dbReference>
<protein>
    <submittedName>
        <fullName evidence="3">Brevican core protein</fullName>
    </submittedName>
</protein>
<dbReference type="Gene3D" id="3.10.100.10">
    <property type="entry name" value="Mannose-Binding Protein A, subunit A"/>
    <property type="match status" value="1"/>
</dbReference>
<dbReference type="EMBL" id="VIIS01002160">
    <property type="protein sequence ID" value="KAF0287851.1"/>
    <property type="molecule type" value="Genomic_DNA"/>
</dbReference>
<dbReference type="CDD" id="cd00037">
    <property type="entry name" value="CLECT"/>
    <property type="match status" value="1"/>
</dbReference>
<dbReference type="Proteomes" id="UP000440578">
    <property type="component" value="Unassembled WGS sequence"/>
</dbReference>
<gene>
    <name evidence="3" type="primary">Bcan_1</name>
    <name evidence="3" type="ORF">FJT64_013776</name>
</gene>
<dbReference type="SMART" id="SM00034">
    <property type="entry name" value="CLECT"/>
    <property type="match status" value="1"/>
</dbReference>
<dbReference type="OrthoDB" id="6340082at2759"/>
<evidence type="ECO:0000256" key="1">
    <source>
        <dbReference type="SAM" id="Coils"/>
    </source>
</evidence>
<dbReference type="AlphaFoldDB" id="A0A6A4VE36"/>
<dbReference type="InterPro" id="IPR016186">
    <property type="entry name" value="C-type_lectin-like/link_sf"/>
</dbReference>
<comment type="caution">
    <text evidence="3">The sequence shown here is derived from an EMBL/GenBank/DDBJ whole genome shotgun (WGS) entry which is preliminary data.</text>
</comment>
<organism evidence="3 4">
    <name type="scientific">Amphibalanus amphitrite</name>
    <name type="common">Striped barnacle</name>
    <name type="synonym">Balanus amphitrite</name>
    <dbReference type="NCBI Taxonomy" id="1232801"/>
    <lineage>
        <taxon>Eukaryota</taxon>
        <taxon>Metazoa</taxon>
        <taxon>Ecdysozoa</taxon>
        <taxon>Arthropoda</taxon>
        <taxon>Crustacea</taxon>
        <taxon>Multicrustacea</taxon>
        <taxon>Cirripedia</taxon>
        <taxon>Thoracica</taxon>
        <taxon>Thoracicalcarea</taxon>
        <taxon>Balanomorpha</taxon>
        <taxon>Balanoidea</taxon>
        <taxon>Balanidae</taxon>
        <taxon>Amphibalaninae</taxon>
        <taxon>Amphibalanus</taxon>
    </lineage>
</organism>
<evidence type="ECO:0000313" key="4">
    <source>
        <dbReference type="Proteomes" id="UP000440578"/>
    </source>
</evidence>
<reference evidence="3 4" key="1">
    <citation type="submission" date="2019-07" db="EMBL/GenBank/DDBJ databases">
        <title>Draft genome assembly of a fouling barnacle, Amphibalanus amphitrite (Darwin, 1854): The first reference genome for Thecostraca.</title>
        <authorList>
            <person name="Kim W."/>
        </authorList>
    </citation>
    <scope>NUCLEOTIDE SEQUENCE [LARGE SCALE GENOMIC DNA]</scope>
    <source>
        <strain evidence="3">SNU_AA5</strain>
        <tissue evidence="3">Soma without cirri and trophi</tissue>
    </source>
</reference>
<evidence type="ECO:0000259" key="2">
    <source>
        <dbReference type="PROSITE" id="PS50041"/>
    </source>
</evidence>
<feature type="domain" description="C-type lectin" evidence="2">
    <location>
        <begin position="316"/>
        <end position="438"/>
    </location>
</feature>
<feature type="coiled-coil region" evidence="1">
    <location>
        <begin position="75"/>
        <end position="102"/>
    </location>
</feature>
<accession>A0A6A4VE36</accession>
<dbReference type="PROSITE" id="PS50041">
    <property type="entry name" value="C_TYPE_LECTIN_2"/>
    <property type="match status" value="1"/>
</dbReference>
<keyword evidence="1" id="KW-0175">Coiled coil</keyword>
<keyword evidence="4" id="KW-1185">Reference proteome</keyword>
<name>A0A6A4VE36_AMPAM</name>